<evidence type="ECO:0000313" key="5">
    <source>
        <dbReference type="Proteomes" id="UP000540568"/>
    </source>
</evidence>
<dbReference type="GO" id="GO:0006355">
    <property type="term" value="P:regulation of DNA-templated transcription"/>
    <property type="evidence" value="ECO:0007669"/>
    <property type="project" value="UniProtKB-ARBA"/>
</dbReference>
<keyword evidence="1 2" id="KW-0238">DNA-binding</keyword>
<dbReference type="RefSeq" id="WP_182614808.1">
    <property type="nucleotide sequence ID" value="NZ_BAAATF010000005.1"/>
</dbReference>
<dbReference type="InterPro" id="IPR001647">
    <property type="entry name" value="HTH_TetR"/>
</dbReference>
<evidence type="ECO:0000259" key="3">
    <source>
        <dbReference type="PROSITE" id="PS50977"/>
    </source>
</evidence>
<dbReference type="SUPFAM" id="SSF46689">
    <property type="entry name" value="Homeodomain-like"/>
    <property type="match status" value="1"/>
</dbReference>
<sequence length="197" mass="21760">MVRDVESTKRKIVEAATVEFVAHGPDGTTIERIARRAGVNKERVYAYYEGKPQLFAVVLREQFAVTAGAVPLEATDPDAVGEFAGRLFDYSREHPQFVRLLMWEALSYPDEVPDEALRRATYQRRSAFIEEGQAAGRLTSALAPEVLHFILLALAAYWSVVPQVARMVTGTATGDLDGAARQRESVVAVARRLAEPV</sequence>
<dbReference type="PANTHER" id="PTHR30328:SF54">
    <property type="entry name" value="HTH-TYPE TRANSCRIPTIONAL REPRESSOR SCO4008"/>
    <property type="match status" value="1"/>
</dbReference>
<comment type="caution">
    <text evidence="4">The sequence shown here is derived from an EMBL/GenBank/DDBJ whole genome shotgun (WGS) entry which is preliminary data.</text>
</comment>
<dbReference type="Pfam" id="PF00440">
    <property type="entry name" value="TetR_N"/>
    <property type="match status" value="1"/>
</dbReference>
<dbReference type="Proteomes" id="UP000540568">
    <property type="component" value="Unassembled WGS sequence"/>
</dbReference>
<gene>
    <name evidence="4" type="ORF">FHX71_001135</name>
</gene>
<feature type="domain" description="HTH tetR-type" evidence="3">
    <location>
        <begin position="6"/>
        <end position="66"/>
    </location>
</feature>
<dbReference type="Gene3D" id="1.10.357.10">
    <property type="entry name" value="Tetracycline Repressor, domain 2"/>
    <property type="match status" value="1"/>
</dbReference>
<organism evidence="4 5">
    <name type="scientific">Promicromonospora sukumoe</name>
    <dbReference type="NCBI Taxonomy" id="88382"/>
    <lineage>
        <taxon>Bacteria</taxon>
        <taxon>Bacillati</taxon>
        <taxon>Actinomycetota</taxon>
        <taxon>Actinomycetes</taxon>
        <taxon>Micrococcales</taxon>
        <taxon>Promicromonosporaceae</taxon>
        <taxon>Promicromonospora</taxon>
    </lineage>
</organism>
<keyword evidence="5" id="KW-1185">Reference proteome</keyword>
<dbReference type="InterPro" id="IPR050109">
    <property type="entry name" value="HTH-type_TetR-like_transc_reg"/>
</dbReference>
<dbReference type="EMBL" id="JACGWV010000001">
    <property type="protein sequence ID" value="MBA8807193.1"/>
    <property type="molecule type" value="Genomic_DNA"/>
</dbReference>
<proteinExistence type="predicted"/>
<name>A0A7W3PCX6_9MICO</name>
<dbReference type="AlphaFoldDB" id="A0A7W3PCX6"/>
<evidence type="ECO:0000256" key="1">
    <source>
        <dbReference type="ARBA" id="ARBA00023125"/>
    </source>
</evidence>
<dbReference type="InterPro" id="IPR009057">
    <property type="entry name" value="Homeodomain-like_sf"/>
</dbReference>
<dbReference type="GO" id="GO:0003677">
    <property type="term" value="F:DNA binding"/>
    <property type="evidence" value="ECO:0007669"/>
    <property type="project" value="UniProtKB-UniRule"/>
</dbReference>
<evidence type="ECO:0000256" key="2">
    <source>
        <dbReference type="PROSITE-ProRule" id="PRU00335"/>
    </source>
</evidence>
<accession>A0A7W3PCX6</accession>
<protein>
    <submittedName>
        <fullName evidence="4">AcrR family transcriptional regulator</fullName>
    </submittedName>
</protein>
<dbReference type="InterPro" id="IPR041467">
    <property type="entry name" value="Sco4008_C"/>
</dbReference>
<evidence type="ECO:0000313" key="4">
    <source>
        <dbReference type="EMBL" id="MBA8807193.1"/>
    </source>
</evidence>
<dbReference type="PANTHER" id="PTHR30328">
    <property type="entry name" value="TRANSCRIPTIONAL REPRESSOR"/>
    <property type="match status" value="1"/>
</dbReference>
<dbReference type="PROSITE" id="PS50977">
    <property type="entry name" value="HTH_TETR_2"/>
    <property type="match status" value="1"/>
</dbReference>
<dbReference type="SUPFAM" id="SSF48498">
    <property type="entry name" value="Tetracyclin repressor-like, C-terminal domain"/>
    <property type="match status" value="1"/>
</dbReference>
<dbReference type="Pfam" id="PF17926">
    <property type="entry name" value="TetR_C_21"/>
    <property type="match status" value="1"/>
</dbReference>
<dbReference type="InterPro" id="IPR036271">
    <property type="entry name" value="Tet_transcr_reg_TetR-rel_C_sf"/>
</dbReference>
<reference evidence="4 5" key="1">
    <citation type="submission" date="2020-07" db="EMBL/GenBank/DDBJ databases">
        <title>Sequencing the genomes of 1000 actinobacteria strains.</title>
        <authorList>
            <person name="Klenk H.-P."/>
        </authorList>
    </citation>
    <scope>NUCLEOTIDE SEQUENCE [LARGE SCALE GENOMIC DNA]</scope>
    <source>
        <strain evidence="4 5">DSM 44121</strain>
    </source>
</reference>
<feature type="DNA-binding region" description="H-T-H motif" evidence="2">
    <location>
        <begin position="29"/>
        <end position="48"/>
    </location>
</feature>